<dbReference type="PROSITE" id="PS50846">
    <property type="entry name" value="HMA_2"/>
    <property type="match status" value="1"/>
</dbReference>
<dbReference type="EMBL" id="CP035037">
    <property type="protein sequence ID" value="QAB19023.1"/>
    <property type="molecule type" value="Genomic_DNA"/>
</dbReference>
<sequence>MTAAPQTTEYRVTGMSCGHCENAIRQEVAEVPGVTGIEVSAGTGLLRVAHAEPLDDAAILAAVDEAGYTAARA</sequence>
<accession>A0ABX5QJ13</accession>
<dbReference type="RefSeq" id="WP_128387698.1">
    <property type="nucleotide sequence ID" value="NZ_CP035037.1"/>
</dbReference>
<dbReference type="SUPFAM" id="SSF55008">
    <property type="entry name" value="HMA, heavy metal-associated domain"/>
    <property type="match status" value="1"/>
</dbReference>
<evidence type="ECO:0000313" key="2">
    <source>
        <dbReference type="EMBL" id="QAB19023.1"/>
    </source>
</evidence>
<name>A0ABX5QJ13_9MICO</name>
<proteinExistence type="predicted"/>
<reference evidence="2 3" key="1">
    <citation type="submission" date="2019-01" db="EMBL/GenBank/DDBJ databases">
        <title>Leucobacter muris sp. nov. isolated from the nose of a laboratory mouse.</title>
        <authorList>
            <person name="Benga L."/>
            <person name="Sproeer C."/>
            <person name="Schumann P."/>
            <person name="Verbarg S."/>
            <person name="Bunk B."/>
            <person name="Engelhardt E."/>
            <person name="Benten P.M."/>
            <person name="Sager M."/>
        </authorList>
    </citation>
    <scope>NUCLEOTIDE SEQUENCE [LARGE SCALE GENOMIC DNA]</scope>
    <source>
        <strain evidence="2 3">DSM 101948</strain>
    </source>
</reference>
<dbReference type="InterPro" id="IPR036163">
    <property type="entry name" value="HMA_dom_sf"/>
</dbReference>
<dbReference type="Pfam" id="PF00403">
    <property type="entry name" value="HMA"/>
    <property type="match status" value="1"/>
</dbReference>
<evidence type="ECO:0000313" key="3">
    <source>
        <dbReference type="Proteomes" id="UP000285768"/>
    </source>
</evidence>
<feature type="domain" description="HMA" evidence="1">
    <location>
        <begin position="6"/>
        <end position="71"/>
    </location>
</feature>
<gene>
    <name evidence="2" type="ORF">Leucomu_14840</name>
</gene>
<evidence type="ECO:0000259" key="1">
    <source>
        <dbReference type="PROSITE" id="PS50846"/>
    </source>
</evidence>
<dbReference type="Gene3D" id="3.30.70.100">
    <property type="match status" value="1"/>
</dbReference>
<organism evidence="2 3">
    <name type="scientific">Leucobacter muris</name>
    <dbReference type="NCBI Taxonomy" id="1935379"/>
    <lineage>
        <taxon>Bacteria</taxon>
        <taxon>Bacillati</taxon>
        <taxon>Actinomycetota</taxon>
        <taxon>Actinomycetes</taxon>
        <taxon>Micrococcales</taxon>
        <taxon>Microbacteriaceae</taxon>
        <taxon>Leucobacter</taxon>
    </lineage>
</organism>
<dbReference type="Proteomes" id="UP000285768">
    <property type="component" value="Chromosome"/>
</dbReference>
<protein>
    <submittedName>
        <fullName evidence="2">Copper chaperone</fullName>
    </submittedName>
</protein>
<dbReference type="CDD" id="cd00371">
    <property type="entry name" value="HMA"/>
    <property type="match status" value="1"/>
</dbReference>
<dbReference type="InterPro" id="IPR006121">
    <property type="entry name" value="HMA_dom"/>
</dbReference>
<keyword evidence="3" id="KW-1185">Reference proteome</keyword>